<proteinExistence type="predicted"/>
<evidence type="ECO:0000313" key="1">
    <source>
        <dbReference type="EMBL" id="KKM71461.1"/>
    </source>
</evidence>
<protein>
    <submittedName>
        <fullName evidence="1">Uncharacterized protein</fullName>
    </submittedName>
</protein>
<name>A0A0F9K9Y0_9ZZZZ</name>
<dbReference type="EMBL" id="LAZR01009630">
    <property type="protein sequence ID" value="KKM71461.1"/>
    <property type="molecule type" value="Genomic_DNA"/>
</dbReference>
<accession>A0A0F9K9Y0</accession>
<comment type="caution">
    <text evidence="1">The sequence shown here is derived from an EMBL/GenBank/DDBJ whole genome shotgun (WGS) entry which is preliminary data.</text>
</comment>
<gene>
    <name evidence="1" type="ORF">LCGC14_1430440</name>
</gene>
<organism evidence="1">
    <name type="scientific">marine sediment metagenome</name>
    <dbReference type="NCBI Taxonomy" id="412755"/>
    <lineage>
        <taxon>unclassified sequences</taxon>
        <taxon>metagenomes</taxon>
        <taxon>ecological metagenomes</taxon>
    </lineage>
</organism>
<reference evidence="1" key="1">
    <citation type="journal article" date="2015" name="Nature">
        <title>Complex archaea that bridge the gap between prokaryotes and eukaryotes.</title>
        <authorList>
            <person name="Spang A."/>
            <person name="Saw J.H."/>
            <person name="Jorgensen S.L."/>
            <person name="Zaremba-Niedzwiedzka K."/>
            <person name="Martijn J."/>
            <person name="Lind A.E."/>
            <person name="van Eijk R."/>
            <person name="Schleper C."/>
            <person name="Guy L."/>
            <person name="Ettema T.J."/>
        </authorList>
    </citation>
    <scope>NUCLEOTIDE SEQUENCE</scope>
</reference>
<sequence>MPKVGPKELARAARRIGREITAKEIEDRMRAEIDTGREDVDMKSLACLAGFYGFVMKEE</sequence>
<dbReference type="AlphaFoldDB" id="A0A0F9K9Y0"/>